<proteinExistence type="predicted"/>
<dbReference type="RefSeq" id="XP_062632092.1">
    <property type="nucleotide sequence ID" value="XM_062776104.1"/>
</dbReference>
<feature type="chain" id="PRO_5042019945" evidence="2">
    <location>
        <begin position="19"/>
        <end position="274"/>
    </location>
</feature>
<keyword evidence="4" id="KW-1185">Reference proteome</keyword>
<evidence type="ECO:0000256" key="2">
    <source>
        <dbReference type="SAM" id="SignalP"/>
    </source>
</evidence>
<dbReference type="GeneID" id="87812712"/>
<protein>
    <submittedName>
        <fullName evidence="3">Uncharacterized protein</fullName>
    </submittedName>
</protein>
<dbReference type="Proteomes" id="UP000827549">
    <property type="component" value="Chromosome 7"/>
</dbReference>
<gene>
    <name evidence="3" type="ORF">LOC62_07G009551</name>
</gene>
<evidence type="ECO:0000313" key="3">
    <source>
        <dbReference type="EMBL" id="WOO86066.1"/>
    </source>
</evidence>
<feature type="signal peptide" evidence="2">
    <location>
        <begin position="1"/>
        <end position="18"/>
    </location>
</feature>
<feature type="compositionally biased region" description="Basic residues" evidence="1">
    <location>
        <begin position="180"/>
        <end position="191"/>
    </location>
</feature>
<organism evidence="3 4">
    <name type="scientific">Vanrija pseudolonga</name>
    <dbReference type="NCBI Taxonomy" id="143232"/>
    <lineage>
        <taxon>Eukaryota</taxon>
        <taxon>Fungi</taxon>
        <taxon>Dikarya</taxon>
        <taxon>Basidiomycota</taxon>
        <taxon>Agaricomycotina</taxon>
        <taxon>Tremellomycetes</taxon>
        <taxon>Trichosporonales</taxon>
        <taxon>Trichosporonaceae</taxon>
        <taxon>Vanrija</taxon>
    </lineage>
</organism>
<dbReference type="AlphaFoldDB" id="A0AAF1BLL8"/>
<feature type="region of interest" description="Disordered" evidence="1">
    <location>
        <begin position="180"/>
        <end position="200"/>
    </location>
</feature>
<keyword evidence="2" id="KW-0732">Signal</keyword>
<accession>A0AAF1BLL8</accession>
<sequence length="274" mass="29257">MLTHALTGSHAILLASRAVVICETSPSPGFLLSLAPLKRIRPVPRCRCSFCSSAPVFDTSLQHASVIGHHHPAYDIPLYCFKKPGSRRSACCTGSPCRAQGYGVSGSIEPSVSTSTGALLAELAFLSFTLANEVCPKGQTALFAPTTPGTRGATTRDVIPGCACVLAHPLVQVSLFSKAKRARTPNHRTTHSSHGTCGYPEDRGRGFRRLKLASVSEPSPLRLLPNRRRRSVTSSTLSSSDTYIPSTSVALVCTHEHIHTRAQHLRAPTQGKGV</sequence>
<evidence type="ECO:0000256" key="1">
    <source>
        <dbReference type="SAM" id="MobiDB-lite"/>
    </source>
</evidence>
<reference evidence="3" key="1">
    <citation type="submission" date="2023-10" db="EMBL/GenBank/DDBJ databases">
        <authorList>
            <person name="Noh H."/>
        </authorList>
    </citation>
    <scope>NUCLEOTIDE SEQUENCE</scope>
    <source>
        <strain evidence="3">DUCC4014</strain>
    </source>
</reference>
<evidence type="ECO:0000313" key="4">
    <source>
        <dbReference type="Proteomes" id="UP000827549"/>
    </source>
</evidence>
<name>A0AAF1BLL8_9TREE</name>
<dbReference type="EMBL" id="CP086720">
    <property type="protein sequence ID" value="WOO86066.1"/>
    <property type="molecule type" value="Genomic_DNA"/>
</dbReference>